<keyword evidence="5" id="KW-0106">Calcium</keyword>
<feature type="compositionally biased region" description="Polar residues" evidence="9">
    <location>
        <begin position="431"/>
        <end position="442"/>
    </location>
</feature>
<evidence type="ECO:0000259" key="11">
    <source>
        <dbReference type="PROSITE" id="PS50222"/>
    </source>
</evidence>
<dbReference type="GO" id="GO:0006874">
    <property type="term" value="P:intracellular calcium ion homeostasis"/>
    <property type="evidence" value="ECO:0007669"/>
    <property type="project" value="TreeGrafter"/>
</dbReference>
<comment type="subcellular location">
    <subcellularLocation>
        <location evidence="1">Endomembrane system</location>
        <topology evidence="1">Multi-pass membrane protein</topology>
    </subcellularLocation>
</comment>
<keyword evidence="3" id="KW-0050">Antiport</keyword>
<dbReference type="InterPro" id="IPR002048">
    <property type="entry name" value="EF_hand_dom"/>
</dbReference>
<evidence type="ECO:0000256" key="3">
    <source>
        <dbReference type="ARBA" id="ARBA00022449"/>
    </source>
</evidence>
<keyword evidence="4 10" id="KW-0812">Transmembrane</keyword>
<dbReference type="Pfam" id="PF13499">
    <property type="entry name" value="EF-hand_7"/>
    <property type="match status" value="1"/>
</dbReference>
<gene>
    <name evidence="12" type="ORF">AXG93_1654s1000</name>
</gene>
<dbReference type="Pfam" id="PF01699">
    <property type="entry name" value="Na_Ca_ex"/>
    <property type="match status" value="1"/>
</dbReference>
<keyword evidence="6 10" id="KW-1133">Transmembrane helix</keyword>
<dbReference type="PANTHER" id="PTHR31503">
    <property type="entry name" value="VACUOLAR CALCIUM ION TRANSPORTER"/>
    <property type="match status" value="1"/>
</dbReference>
<sequence>MVTGADDSCLLMPSDQLKLDLEKSFVFLSNIPLPKLLNFGALIEAEPLNAGMLVGVLAYKQTPEVLRSRDESGEPHEARDLGCNLFTVSSELLSPCMALVLNSVQKTFLRFGFQTAQFRGVTASNNMSDENNEEDNCSSNASLEESNHPQFLSSHQIKSLVPSFTRRILEEFRGRLGGVFDGGVFDGRGYWSELQQKERLPQLFHVFLLFSLSLANPWMESASAIVSEEWVGELQASAISQPYESNKVGSSLHNHYMGDTRAASGWLSQVEDIPGKTFSLHIDENRPLKFQSKEMFQVAEASKVCEETYGFLPCSDSVGGNLALIVAYGYLLLIAAQLISKGSELLLEVMNPGLIGGLLLPILGSLPDALLIFASGSGGTLEEAQEEVMVGVGVLAGSIVMLLTVGWAGSLYAGRCDLSGPEGTAKDRTLTKPSDFSGTGVTTDEQTRVGAWIMMLSTIPYLCVQVPLLDGHPTEGPEAALVGCIVAVVGVLAYCTYQVSFPWLQQKRIEEARLQYMRSRALQGVTSFNKRLALKTPYLLKERDPGPSQELLKQLFASFDSNQDGHIQKEELKGLLIGLELEEGLVPLLCGSKRKKLEANCFVPAKGQIELWMEEFDVNMDGTLSEPEFLTGITKWAKRISKENWLRKAQQMEISALGANNPDFWAAQSTEARKVLDLLEKEAAGDESDEEKEITNSEANTIKKAAGLYLLGGAALAALFADPLVDSIGGFSSSSGIPPFFVAFVVTPFASNASELFSSILFAKQRRKKNISLTFSQLYGAVTMNNTLCLGLFLGVIYLRGLNWDFSSEVTVILLSVLTVGAIGGSRTTFPLWLSVPVLAVPNQDVNPVWCNYVEILLRTLCACNITGIKCLERIEVCTDSADCALRGGRAACDGRVNLGDTVTLWEFVPERFDFLVNGIAAASHKELARSDAKLLSFYGIRMKL</sequence>
<evidence type="ECO:0000256" key="5">
    <source>
        <dbReference type="ARBA" id="ARBA00022837"/>
    </source>
</evidence>
<evidence type="ECO:0000256" key="2">
    <source>
        <dbReference type="ARBA" id="ARBA00022448"/>
    </source>
</evidence>
<dbReference type="GO" id="GO:0005509">
    <property type="term" value="F:calcium ion binding"/>
    <property type="evidence" value="ECO:0007669"/>
    <property type="project" value="InterPro"/>
</dbReference>
<keyword evidence="13" id="KW-1185">Reference proteome</keyword>
<dbReference type="GO" id="GO:0012505">
    <property type="term" value="C:endomembrane system"/>
    <property type="evidence" value="ECO:0007669"/>
    <property type="project" value="UniProtKB-SubCell"/>
</dbReference>
<organism evidence="12 13">
    <name type="scientific">Marchantia polymorpha subsp. ruderalis</name>
    <dbReference type="NCBI Taxonomy" id="1480154"/>
    <lineage>
        <taxon>Eukaryota</taxon>
        <taxon>Viridiplantae</taxon>
        <taxon>Streptophyta</taxon>
        <taxon>Embryophyta</taxon>
        <taxon>Marchantiophyta</taxon>
        <taxon>Marchantiopsida</taxon>
        <taxon>Marchantiidae</taxon>
        <taxon>Marchantiales</taxon>
        <taxon>Marchantiaceae</taxon>
        <taxon>Marchantia</taxon>
    </lineage>
</organism>
<evidence type="ECO:0000313" key="12">
    <source>
        <dbReference type="EMBL" id="OAE24614.1"/>
    </source>
</evidence>
<feature type="region of interest" description="Disordered" evidence="9">
    <location>
        <begin position="124"/>
        <end position="145"/>
    </location>
</feature>
<dbReference type="EMBL" id="LVLJ01002547">
    <property type="protein sequence ID" value="OAE24614.1"/>
    <property type="molecule type" value="Genomic_DNA"/>
</dbReference>
<feature type="transmembrane region" description="Helical" evidence="10">
    <location>
        <begin position="480"/>
        <end position="504"/>
    </location>
</feature>
<evidence type="ECO:0000256" key="1">
    <source>
        <dbReference type="ARBA" id="ARBA00004127"/>
    </source>
</evidence>
<accession>A0A176VUY5</accession>
<keyword evidence="7" id="KW-0406">Ion transport</keyword>
<feature type="domain" description="EF-hand" evidence="11">
    <location>
        <begin position="604"/>
        <end position="639"/>
    </location>
</feature>
<dbReference type="PROSITE" id="PS00018">
    <property type="entry name" value="EF_HAND_1"/>
    <property type="match status" value="2"/>
</dbReference>
<evidence type="ECO:0000256" key="4">
    <source>
        <dbReference type="ARBA" id="ARBA00022692"/>
    </source>
</evidence>
<feature type="transmembrane region" description="Helical" evidence="10">
    <location>
        <begin position="778"/>
        <end position="800"/>
    </location>
</feature>
<evidence type="ECO:0000256" key="9">
    <source>
        <dbReference type="SAM" id="MobiDB-lite"/>
    </source>
</evidence>
<dbReference type="InterPro" id="IPR011992">
    <property type="entry name" value="EF-hand-dom_pair"/>
</dbReference>
<dbReference type="InterPro" id="IPR018247">
    <property type="entry name" value="EF_Hand_1_Ca_BS"/>
</dbReference>
<dbReference type="Gene3D" id="1.10.238.10">
    <property type="entry name" value="EF-hand"/>
    <property type="match status" value="1"/>
</dbReference>
<reference evidence="12" key="1">
    <citation type="submission" date="2016-03" db="EMBL/GenBank/DDBJ databases">
        <title>Mechanisms controlling the formation of the plant cell surface in tip-growing cells are functionally conserved among land plants.</title>
        <authorList>
            <person name="Honkanen S."/>
            <person name="Jones V.A."/>
            <person name="Morieri G."/>
            <person name="Champion C."/>
            <person name="Hetherington A.J."/>
            <person name="Kelly S."/>
            <person name="Saint-Marcoux D."/>
            <person name="Proust H."/>
            <person name="Prescott H."/>
            <person name="Dolan L."/>
        </authorList>
    </citation>
    <scope>NUCLEOTIDE SEQUENCE [LARGE SCALE GENOMIC DNA]</scope>
    <source>
        <tissue evidence="12">Whole gametophyte</tissue>
    </source>
</reference>
<dbReference type="Proteomes" id="UP000077202">
    <property type="component" value="Unassembled WGS sequence"/>
</dbReference>
<dbReference type="PROSITE" id="PS50222">
    <property type="entry name" value="EF_HAND_2"/>
    <property type="match status" value="2"/>
</dbReference>
<evidence type="ECO:0000256" key="8">
    <source>
        <dbReference type="ARBA" id="ARBA00023136"/>
    </source>
</evidence>
<protein>
    <recommendedName>
        <fullName evidence="11">EF-hand domain-containing protein</fullName>
    </recommendedName>
</protein>
<dbReference type="GO" id="GO:0016020">
    <property type="term" value="C:membrane"/>
    <property type="evidence" value="ECO:0007669"/>
    <property type="project" value="InterPro"/>
</dbReference>
<feature type="transmembrane region" description="Helical" evidence="10">
    <location>
        <begin position="737"/>
        <end position="757"/>
    </location>
</feature>
<feature type="transmembrane region" description="Helical" evidence="10">
    <location>
        <begin position="388"/>
        <end position="409"/>
    </location>
</feature>
<comment type="caution">
    <text evidence="12">The sequence shown here is derived from an EMBL/GenBank/DDBJ whole genome shotgun (WGS) entry which is preliminary data.</text>
</comment>
<dbReference type="SUPFAM" id="SSF47473">
    <property type="entry name" value="EF-hand"/>
    <property type="match status" value="1"/>
</dbReference>
<evidence type="ECO:0000313" key="13">
    <source>
        <dbReference type="Proteomes" id="UP000077202"/>
    </source>
</evidence>
<dbReference type="GO" id="GO:0015369">
    <property type="term" value="F:calcium:proton antiporter activity"/>
    <property type="evidence" value="ECO:0007669"/>
    <property type="project" value="TreeGrafter"/>
</dbReference>
<feature type="transmembrane region" description="Helical" evidence="10">
    <location>
        <begin position="449"/>
        <end position="468"/>
    </location>
</feature>
<dbReference type="SMART" id="SM00054">
    <property type="entry name" value="EFh"/>
    <property type="match status" value="2"/>
</dbReference>
<feature type="transmembrane region" description="Helical" evidence="10">
    <location>
        <begin position="806"/>
        <end position="825"/>
    </location>
</feature>
<evidence type="ECO:0000256" key="6">
    <source>
        <dbReference type="ARBA" id="ARBA00022989"/>
    </source>
</evidence>
<feature type="region of interest" description="Disordered" evidence="9">
    <location>
        <begin position="423"/>
        <end position="442"/>
    </location>
</feature>
<evidence type="ECO:0000256" key="10">
    <source>
        <dbReference type="SAM" id="Phobius"/>
    </source>
</evidence>
<proteinExistence type="predicted"/>
<keyword evidence="2" id="KW-0813">Transport</keyword>
<dbReference type="InterPro" id="IPR004837">
    <property type="entry name" value="NaCa_Exmemb"/>
</dbReference>
<feature type="transmembrane region" description="Helical" evidence="10">
    <location>
        <begin position="352"/>
        <end position="376"/>
    </location>
</feature>
<evidence type="ECO:0000256" key="7">
    <source>
        <dbReference type="ARBA" id="ARBA00023065"/>
    </source>
</evidence>
<feature type="domain" description="EF-hand" evidence="11">
    <location>
        <begin position="547"/>
        <end position="582"/>
    </location>
</feature>
<dbReference type="PANTHER" id="PTHR31503:SF36">
    <property type="entry name" value="SODIUM_CALCIUM EXCHANGER MEMBRANE REGION DOMAIN-CONTAINING PROTEIN"/>
    <property type="match status" value="1"/>
</dbReference>
<dbReference type="CDD" id="cd00051">
    <property type="entry name" value="EFh"/>
    <property type="match status" value="1"/>
</dbReference>
<feature type="transmembrane region" description="Helical" evidence="10">
    <location>
        <begin position="706"/>
        <end position="725"/>
    </location>
</feature>
<dbReference type="InterPro" id="IPR004713">
    <property type="entry name" value="CaH_exchang"/>
</dbReference>
<keyword evidence="8 10" id="KW-0472">Membrane</keyword>
<dbReference type="AlphaFoldDB" id="A0A176VUY5"/>
<name>A0A176VUY5_MARPO</name>
<feature type="transmembrane region" description="Helical" evidence="10">
    <location>
        <begin position="322"/>
        <end position="340"/>
    </location>
</feature>